<reference evidence="2 3" key="1">
    <citation type="submission" date="2024-01" db="EMBL/GenBank/DDBJ databases">
        <title>The genomes of 5 underutilized Papilionoideae crops provide insights into root nodulation and disease resistance.</title>
        <authorList>
            <person name="Yuan L."/>
        </authorList>
    </citation>
    <scope>NUCLEOTIDE SEQUENCE [LARGE SCALE GENOMIC DNA]</scope>
    <source>
        <strain evidence="2">LY-2023</strain>
        <tissue evidence="2">Leaf</tissue>
    </source>
</reference>
<proteinExistence type="predicted"/>
<dbReference type="Proteomes" id="UP001359559">
    <property type="component" value="Unassembled WGS sequence"/>
</dbReference>
<dbReference type="EMBL" id="JAYKXN010000002">
    <property type="protein sequence ID" value="KAK7310212.1"/>
    <property type="molecule type" value="Genomic_DNA"/>
</dbReference>
<accession>A0AAN9K3J8</accession>
<evidence type="ECO:0000313" key="2">
    <source>
        <dbReference type="EMBL" id="KAK7310212.1"/>
    </source>
</evidence>
<feature type="compositionally biased region" description="Basic residues" evidence="1">
    <location>
        <begin position="1"/>
        <end position="16"/>
    </location>
</feature>
<dbReference type="AlphaFoldDB" id="A0AAN9K3J8"/>
<evidence type="ECO:0000256" key="1">
    <source>
        <dbReference type="SAM" id="MobiDB-lite"/>
    </source>
</evidence>
<evidence type="ECO:0000313" key="3">
    <source>
        <dbReference type="Proteomes" id="UP001359559"/>
    </source>
</evidence>
<keyword evidence="3" id="KW-1185">Reference proteome</keyword>
<gene>
    <name evidence="2" type="ORF">RJT34_07575</name>
</gene>
<protein>
    <submittedName>
        <fullName evidence="2">Uncharacterized protein</fullName>
    </submittedName>
</protein>
<organism evidence="2 3">
    <name type="scientific">Clitoria ternatea</name>
    <name type="common">Butterfly pea</name>
    <dbReference type="NCBI Taxonomy" id="43366"/>
    <lineage>
        <taxon>Eukaryota</taxon>
        <taxon>Viridiplantae</taxon>
        <taxon>Streptophyta</taxon>
        <taxon>Embryophyta</taxon>
        <taxon>Tracheophyta</taxon>
        <taxon>Spermatophyta</taxon>
        <taxon>Magnoliopsida</taxon>
        <taxon>eudicotyledons</taxon>
        <taxon>Gunneridae</taxon>
        <taxon>Pentapetalae</taxon>
        <taxon>rosids</taxon>
        <taxon>fabids</taxon>
        <taxon>Fabales</taxon>
        <taxon>Fabaceae</taxon>
        <taxon>Papilionoideae</taxon>
        <taxon>50 kb inversion clade</taxon>
        <taxon>NPAAA clade</taxon>
        <taxon>indigoferoid/millettioid clade</taxon>
        <taxon>Phaseoleae</taxon>
        <taxon>Clitoria</taxon>
    </lineage>
</organism>
<name>A0AAN9K3J8_CLITE</name>
<sequence>MEKPIARSRGRPRKRRREEDATIVDDPNLLLEAKKTRPVALVIVRQLVELMLFAVTNTCELVMCSNCKNNLFAYGTKVAYIGSPPDLNCRNPSQ</sequence>
<feature type="region of interest" description="Disordered" evidence="1">
    <location>
        <begin position="1"/>
        <end position="21"/>
    </location>
</feature>
<comment type="caution">
    <text evidence="2">The sequence shown here is derived from an EMBL/GenBank/DDBJ whole genome shotgun (WGS) entry which is preliminary data.</text>
</comment>